<organism evidence="1 2">
    <name type="scientific">Lysinibacillus sphaericus</name>
    <name type="common">Bacillus sphaericus</name>
    <dbReference type="NCBI Taxonomy" id="1421"/>
    <lineage>
        <taxon>Bacteria</taxon>
        <taxon>Bacillati</taxon>
        <taxon>Bacillota</taxon>
        <taxon>Bacilli</taxon>
        <taxon>Bacillales</taxon>
        <taxon>Bacillaceae</taxon>
        <taxon>Lysinibacillus</taxon>
    </lineage>
</organism>
<gene>
    <name evidence="1" type="ORF">LS41612_12795</name>
</gene>
<protein>
    <recommendedName>
        <fullName evidence="3">Peptidylprolyl isomerase</fullName>
    </recommendedName>
</protein>
<proteinExistence type="predicted"/>
<dbReference type="PROSITE" id="PS51257">
    <property type="entry name" value="PROKAR_LIPOPROTEIN"/>
    <property type="match status" value="1"/>
</dbReference>
<sequence length="125" mass="14166">MRRQFSLMLVTAIIVAACYSKELSIIEIQSVPTKVTERINPNSTLQYIHDSEKGDAYIIFQSLETVIAQLEVRENILDIKLDSVSQENSELKQYVFKITRGDAKYDTVQVLVNGYATPFDIVSGF</sequence>
<name>A0A2S0K195_LYSSH</name>
<dbReference type="EMBL" id="CP019980">
    <property type="protein sequence ID" value="AVK97079.1"/>
    <property type="molecule type" value="Genomic_DNA"/>
</dbReference>
<accession>A0A2S0K195</accession>
<dbReference type="AlphaFoldDB" id="A0A2S0K195"/>
<evidence type="ECO:0000313" key="1">
    <source>
        <dbReference type="EMBL" id="AVK97079.1"/>
    </source>
</evidence>
<evidence type="ECO:0000313" key="2">
    <source>
        <dbReference type="Proteomes" id="UP000238825"/>
    </source>
</evidence>
<dbReference type="Proteomes" id="UP000238825">
    <property type="component" value="Chromosome"/>
</dbReference>
<reference evidence="1 2" key="1">
    <citation type="submission" date="2017-03" db="EMBL/GenBank/DDBJ databases">
        <title>The whole genome sequencing and assembly of Lysinibacillus sphaericus DSM 28T strain.</title>
        <authorList>
            <person name="Lee Y.-J."/>
            <person name="Yi H."/>
            <person name="Bahn Y.-S."/>
            <person name="Kim J.F."/>
            <person name="Lee D.-W."/>
        </authorList>
    </citation>
    <scope>NUCLEOTIDE SEQUENCE [LARGE SCALE GENOMIC DNA]</scope>
    <source>
        <strain evidence="1 2">DSM 28</strain>
    </source>
</reference>
<evidence type="ECO:0008006" key="3">
    <source>
        <dbReference type="Google" id="ProtNLM"/>
    </source>
</evidence>